<name>A0ABV9H8D8_9HYPH</name>
<evidence type="ECO:0000256" key="1">
    <source>
        <dbReference type="ARBA" id="ARBA00004651"/>
    </source>
</evidence>
<evidence type="ECO:0000256" key="3">
    <source>
        <dbReference type="ARBA" id="ARBA00022475"/>
    </source>
</evidence>
<sequence length="293" mass="30171">MSYFFQIIISGILVGSIYAMAALGFTIVFNATRVINFANGEFLVIGGLATAVLAVGGMGAWPVWLAVAVAMLATTVVGAAMQLLAINHARSKDPHMLVILTIGITLMLRGACSLIFGRDVLFMQDFGLFQPMLIGSVYIPSQGIWIVLSLIAVSLALWFMFTHTVTGRAMQAAAMEPRAAGLCGIEVRTMSLLAFAIAGAIGGLAGALMSPIAPPFYENGVVLGLKGFSASIVGGLGNPVGAVIGGLLIGIIESASAGYGLSGYKDAVSFLILVAILIACPSGLLGRTSSARV</sequence>
<reference evidence="11" key="1">
    <citation type="journal article" date="2019" name="Int. J. Syst. Evol. Microbiol.">
        <title>The Global Catalogue of Microorganisms (GCM) 10K type strain sequencing project: providing services to taxonomists for standard genome sequencing and annotation.</title>
        <authorList>
            <consortium name="The Broad Institute Genomics Platform"/>
            <consortium name="The Broad Institute Genome Sequencing Center for Infectious Disease"/>
            <person name="Wu L."/>
            <person name="Ma J."/>
        </authorList>
    </citation>
    <scope>NUCLEOTIDE SEQUENCE [LARGE SCALE GENOMIC DNA]</scope>
    <source>
        <strain evidence="11">CGMCC 1.15731</strain>
    </source>
</reference>
<keyword evidence="3" id="KW-1003">Cell membrane</keyword>
<dbReference type="CDD" id="cd06582">
    <property type="entry name" value="TM_PBP1_LivH_like"/>
    <property type="match status" value="1"/>
</dbReference>
<feature type="transmembrane region" description="Helical" evidence="9">
    <location>
        <begin position="42"/>
        <end position="61"/>
    </location>
</feature>
<dbReference type="PANTHER" id="PTHR11795:SF450">
    <property type="entry name" value="ABC TRANSPORTER PERMEASE PROTEIN"/>
    <property type="match status" value="1"/>
</dbReference>
<keyword evidence="11" id="KW-1185">Reference proteome</keyword>
<feature type="transmembrane region" description="Helical" evidence="9">
    <location>
        <begin position="192"/>
        <end position="212"/>
    </location>
</feature>
<evidence type="ECO:0000256" key="7">
    <source>
        <dbReference type="ARBA" id="ARBA00023136"/>
    </source>
</evidence>
<dbReference type="Pfam" id="PF02653">
    <property type="entry name" value="BPD_transp_2"/>
    <property type="match status" value="1"/>
</dbReference>
<dbReference type="Proteomes" id="UP001596042">
    <property type="component" value="Unassembled WGS sequence"/>
</dbReference>
<evidence type="ECO:0000256" key="5">
    <source>
        <dbReference type="ARBA" id="ARBA00022970"/>
    </source>
</evidence>
<dbReference type="InterPro" id="IPR052157">
    <property type="entry name" value="BCAA_transport_permease"/>
</dbReference>
<organism evidence="10 11">
    <name type="scientific">Daeguia caeni</name>
    <dbReference type="NCBI Taxonomy" id="439612"/>
    <lineage>
        <taxon>Bacteria</taxon>
        <taxon>Pseudomonadati</taxon>
        <taxon>Pseudomonadota</taxon>
        <taxon>Alphaproteobacteria</taxon>
        <taxon>Hyphomicrobiales</taxon>
        <taxon>Brucellaceae</taxon>
        <taxon>Daeguia</taxon>
    </lineage>
</organism>
<keyword evidence="4 9" id="KW-0812">Transmembrane</keyword>
<protein>
    <submittedName>
        <fullName evidence="10">Branched-chain amino acid ABC transporter permease</fullName>
    </submittedName>
</protein>
<comment type="caution">
    <text evidence="10">The sequence shown here is derived from an EMBL/GenBank/DDBJ whole genome shotgun (WGS) entry which is preliminary data.</text>
</comment>
<dbReference type="InterPro" id="IPR001851">
    <property type="entry name" value="ABC_transp_permease"/>
</dbReference>
<gene>
    <name evidence="10" type="ORF">ACFO1V_13225</name>
</gene>
<feature type="transmembrane region" description="Helical" evidence="9">
    <location>
        <begin position="67"/>
        <end position="85"/>
    </location>
</feature>
<evidence type="ECO:0000256" key="6">
    <source>
        <dbReference type="ARBA" id="ARBA00022989"/>
    </source>
</evidence>
<keyword evidence="2" id="KW-0813">Transport</keyword>
<feature type="transmembrane region" description="Helical" evidence="9">
    <location>
        <begin position="232"/>
        <end position="255"/>
    </location>
</feature>
<feature type="transmembrane region" description="Helical" evidence="9">
    <location>
        <begin position="97"/>
        <end position="117"/>
    </location>
</feature>
<evidence type="ECO:0000313" key="11">
    <source>
        <dbReference type="Proteomes" id="UP001596042"/>
    </source>
</evidence>
<accession>A0ABV9H8D8</accession>
<dbReference type="PANTHER" id="PTHR11795">
    <property type="entry name" value="BRANCHED-CHAIN AMINO ACID TRANSPORT SYSTEM PERMEASE PROTEIN LIVH"/>
    <property type="match status" value="1"/>
</dbReference>
<evidence type="ECO:0000256" key="9">
    <source>
        <dbReference type="SAM" id="Phobius"/>
    </source>
</evidence>
<proteinExistence type="inferred from homology"/>
<dbReference type="RefSeq" id="WP_374832654.1">
    <property type="nucleotide sequence ID" value="NZ_JBHEEZ010000017.1"/>
</dbReference>
<evidence type="ECO:0000256" key="8">
    <source>
        <dbReference type="ARBA" id="ARBA00037998"/>
    </source>
</evidence>
<keyword evidence="5" id="KW-0029">Amino-acid transport</keyword>
<evidence type="ECO:0000256" key="4">
    <source>
        <dbReference type="ARBA" id="ARBA00022692"/>
    </source>
</evidence>
<feature type="transmembrane region" description="Helical" evidence="9">
    <location>
        <begin position="267"/>
        <end position="286"/>
    </location>
</feature>
<dbReference type="EMBL" id="JBHSEL010000122">
    <property type="protein sequence ID" value="MFC4626154.1"/>
    <property type="molecule type" value="Genomic_DNA"/>
</dbReference>
<keyword evidence="7 9" id="KW-0472">Membrane</keyword>
<comment type="subcellular location">
    <subcellularLocation>
        <location evidence="1">Cell membrane</location>
        <topology evidence="1">Multi-pass membrane protein</topology>
    </subcellularLocation>
</comment>
<keyword evidence="6 9" id="KW-1133">Transmembrane helix</keyword>
<comment type="similarity">
    <text evidence="8">Belongs to the binding-protein-dependent transport system permease family. LivHM subfamily.</text>
</comment>
<feature type="transmembrane region" description="Helical" evidence="9">
    <location>
        <begin position="6"/>
        <end position="30"/>
    </location>
</feature>
<feature type="transmembrane region" description="Helical" evidence="9">
    <location>
        <begin position="137"/>
        <end position="161"/>
    </location>
</feature>
<evidence type="ECO:0000313" key="10">
    <source>
        <dbReference type="EMBL" id="MFC4626154.1"/>
    </source>
</evidence>
<evidence type="ECO:0000256" key="2">
    <source>
        <dbReference type="ARBA" id="ARBA00022448"/>
    </source>
</evidence>